<sequence length="81" mass="8889">MVHPGPGLEITWSGMVKEPPNSGWTRATIQAYAREGWEQTQATAPRQITLVSALWIPRRGVYLGSIPHAVASADKEHIEIA</sequence>
<gene>
    <name evidence="1" type="ORF">Tci_861468</name>
</gene>
<reference evidence="1" key="1">
    <citation type="journal article" date="2019" name="Sci. Rep.">
        <title>Draft genome of Tanacetum cinerariifolium, the natural source of mosquito coil.</title>
        <authorList>
            <person name="Yamashiro T."/>
            <person name="Shiraishi A."/>
            <person name="Satake H."/>
            <person name="Nakayama K."/>
        </authorList>
    </citation>
    <scope>NUCLEOTIDE SEQUENCE</scope>
</reference>
<proteinExistence type="predicted"/>
<comment type="caution">
    <text evidence="1">The sequence shown here is derived from an EMBL/GenBank/DDBJ whole genome shotgun (WGS) entry which is preliminary data.</text>
</comment>
<dbReference type="AlphaFoldDB" id="A0A699RVS4"/>
<evidence type="ECO:0000313" key="1">
    <source>
        <dbReference type="EMBL" id="GFC89498.1"/>
    </source>
</evidence>
<dbReference type="EMBL" id="BKCJ011121237">
    <property type="protein sequence ID" value="GFC89498.1"/>
    <property type="molecule type" value="Genomic_DNA"/>
</dbReference>
<accession>A0A699RVS4</accession>
<feature type="non-terminal residue" evidence="1">
    <location>
        <position position="81"/>
    </location>
</feature>
<name>A0A699RVS4_TANCI</name>
<organism evidence="1">
    <name type="scientific">Tanacetum cinerariifolium</name>
    <name type="common">Dalmatian daisy</name>
    <name type="synonym">Chrysanthemum cinerariifolium</name>
    <dbReference type="NCBI Taxonomy" id="118510"/>
    <lineage>
        <taxon>Eukaryota</taxon>
        <taxon>Viridiplantae</taxon>
        <taxon>Streptophyta</taxon>
        <taxon>Embryophyta</taxon>
        <taxon>Tracheophyta</taxon>
        <taxon>Spermatophyta</taxon>
        <taxon>Magnoliopsida</taxon>
        <taxon>eudicotyledons</taxon>
        <taxon>Gunneridae</taxon>
        <taxon>Pentapetalae</taxon>
        <taxon>asterids</taxon>
        <taxon>campanulids</taxon>
        <taxon>Asterales</taxon>
        <taxon>Asteraceae</taxon>
        <taxon>Asteroideae</taxon>
        <taxon>Anthemideae</taxon>
        <taxon>Anthemidinae</taxon>
        <taxon>Tanacetum</taxon>
    </lineage>
</organism>
<protein>
    <submittedName>
        <fullName evidence="1">Uncharacterized protein</fullName>
    </submittedName>
</protein>